<evidence type="ECO:0000256" key="2">
    <source>
        <dbReference type="SAM" id="Phobius"/>
    </source>
</evidence>
<feature type="region of interest" description="Disordered" evidence="1">
    <location>
        <begin position="205"/>
        <end position="233"/>
    </location>
</feature>
<sequence>MITYLYNFLAVLAIASTFITLEYFSYRERCSVIGTMLESIAGVNEALSPGSTLVRVLEFMRKLSFMQKVIPAFPRPPNPQLMKEVQFINYIFSTSDPFDTLLAKHDNYLNSVLVWNESWKMIPIIGKKFILNEPEVLFLETKEGMTWCPLLVSTIVMVVLVIISTITHSSTSPKPENSSFSCEHLNNEYVGQDKQILLVEEMEVRKDTEPSETEVSSNSESVSSDEESTTSVEEIPRIGNEYKEKALDEACEQYVSKMCRKIDRVMGGQKMVKRQKFIEGSSASSDSSEPLVLYESLYDIPLDSSSDIEDVTSRAPRKKYTHDDFKEDIVDDDEYYEDDDDSDLEDRESEDSEESDFNEGALGEDEYSEVDDDNDLKDRESEDSKESDEDDNAVTEPDNQESEEELDLDENGQIKLPCVFEAEFKNGPHYLPHGQENIEYLSDNVISLINLGELPTGENITEPGDILTCMLFTTVSRLQDYWDTCDKCNLTLPLGTANLLRPPSEQCKCPIDEGIEDSIPDGSVSDGSPSIPDQPVAEENERSSQYRNTYDKGWLSLPVGISKFSITDEEADDNAPNGSVRDESYSIPDQPLTEEHESISIAEDGICFCQAHEFYSTELEICLEAFLAVLKNPSLMRCIEIGDLYEALCRLPPQERIVGLNHFLVRLFILASGLDIYLNCVLSEAAADVPYNEYVNDEKIDLDMLTNVQTMFIKNTLFYYENIYCLIKQCEHYLKHVSYEEYEVEDVVVVEEPVHGVEVVANKRRDKPKPPKAYSGLRNTEHIWWLVATILGFYGGWWPRFWNSVLRIPKGGCLSTE</sequence>
<keyword evidence="2" id="KW-1133">Transmembrane helix</keyword>
<keyword evidence="2" id="KW-0812">Transmembrane</keyword>
<feature type="transmembrane region" description="Helical" evidence="2">
    <location>
        <begin position="147"/>
        <end position="166"/>
    </location>
</feature>
<evidence type="ECO:0000256" key="1">
    <source>
        <dbReference type="SAM" id="MobiDB-lite"/>
    </source>
</evidence>
<accession>A0AAN8XJL5</accession>
<evidence type="ECO:0000313" key="3">
    <source>
        <dbReference type="EMBL" id="KAK7084722.1"/>
    </source>
</evidence>
<feature type="compositionally biased region" description="Low complexity" evidence="1">
    <location>
        <begin position="213"/>
        <end position="222"/>
    </location>
</feature>
<reference evidence="3 4" key="1">
    <citation type="submission" date="2023-11" db="EMBL/GenBank/DDBJ databases">
        <title>Halocaridina rubra genome assembly.</title>
        <authorList>
            <person name="Smith C."/>
        </authorList>
    </citation>
    <scope>NUCLEOTIDE SEQUENCE [LARGE SCALE GENOMIC DNA]</scope>
    <source>
        <strain evidence="3">EP-1</strain>
        <tissue evidence="3">Whole</tissue>
    </source>
</reference>
<dbReference type="EMBL" id="JAXCGZ010001998">
    <property type="protein sequence ID" value="KAK7084722.1"/>
    <property type="molecule type" value="Genomic_DNA"/>
</dbReference>
<gene>
    <name evidence="3" type="ORF">SK128_007759</name>
</gene>
<protein>
    <submittedName>
        <fullName evidence="3">Uncharacterized protein</fullName>
    </submittedName>
</protein>
<organism evidence="3 4">
    <name type="scientific">Halocaridina rubra</name>
    <name type="common">Hawaiian red shrimp</name>
    <dbReference type="NCBI Taxonomy" id="373956"/>
    <lineage>
        <taxon>Eukaryota</taxon>
        <taxon>Metazoa</taxon>
        <taxon>Ecdysozoa</taxon>
        <taxon>Arthropoda</taxon>
        <taxon>Crustacea</taxon>
        <taxon>Multicrustacea</taxon>
        <taxon>Malacostraca</taxon>
        <taxon>Eumalacostraca</taxon>
        <taxon>Eucarida</taxon>
        <taxon>Decapoda</taxon>
        <taxon>Pleocyemata</taxon>
        <taxon>Caridea</taxon>
        <taxon>Atyoidea</taxon>
        <taxon>Atyidae</taxon>
        <taxon>Halocaridina</taxon>
    </lineage>
</organism>
<comment type="caution">
    <text evidence="3">The sequence shown here is derived from an EMBL/GenBank/DDBJ whole genome shotgun (WGS) entry which is preliminary data.</text>
</comment>
<keyword evidence="4" id="KW-1185">Reference proteome</keyword>
<feature type="transmembrane region" description="Helical" evidence="2">
    <location>
        <begin position="6"/>
        <end position="26"/>
    </location>
</feature>
<evidence type="ECO:0000313" key="4">
    <source>
        <dbReference type="Proteomes" id="UP001381693"/>
    </source>
</evidence>
<feature type="compositionally biased region" description="Acidic residues" evidence="1">
    <location>
        <begin position="385"/>
        <end position="410"/>
    </location>
</feature>
<feature type="region of interest" description="Disordered" evidence="1">
    <location>
        <begin position="325"/>
        <end position="412"/>
    </location>
</feature>
<keyword evidence="2" id="KW-0472">Membrane</keyword>
<feature type="region of interest" description="Disordered" evidence="1">
    <location>
        <begin position="511"/>
        <end position="545"/>
    </location>
</feature>
<name>A0AAN8XJL5_HALRR</name>
<dbReference type="AlphaFoldDB" id="A0AAN8XJL5"/>
<feature type="compositionally biased region" description="Acidic residues" evidence="1">
    <location>
        <begin position="329"/>
        <end position="375"/>
    </location>
</feature>
<proteinExistence type="predicted"/>
<dbReference type="Proteomes" id="UP001381693">
    <property type="component" value="Unassembled WGS sequence"/>
</dbReference>